<dbReference type="EMBL" id="UOGD01000143">
    <property type="protein sequence ID" value="VAX19547.1"/>
    <property type="molecule type" value="Genomic_DNA"/>
</dbReference>
<gene>
    <name evidence="1" type="ORF">MNBD_IGNAVI01-816</name>
</gene>
<accession>A0A3B1CSA0</accession>
<protein>
    <submittedName>
        <fullName evidence="1">Uncharacterized protein</fullName>
    </submittedName>
</protein>
<name>A0A3B1CSA0_9ZZZZ</name>
<dbReference type="AlphaFoldDB" id="A0A3B1CSA0"/>
<reference evidence="1" key="1">
    <citation type="submission" date="2018-06" db="EMBL/GenBank/DDBJ databases">
        <authorList>
            <person name="Zhirakovskaya E."/>
        </authorList>
    </citation>
    <scope>NUCLEOTIDE SEQUENCE</scope>
</reference>
<organism evidence="1">
    <name type="scientific">hydrothermal vent metagenome</name>
    <dbReference type="NCBI Taxonomy" id="652676"/>
    <lineage>
        <taxon>unclassified sequences</taxon>
        <taxon>metagenomes</taxon>
        <taxon>ecological metagenomes</taxon>
    </lineage>
</organism>
<sequence>MISDEGTDIEIVTHSEFFRRILLYYKGLYEQEEYILNPKSIENRTDDIFNKKVSEKIKQLPVVGNGKSVGIISQ</sequence>
<evidence type="ECO:0000313" key="1">
    <source>
        <dbReference type="EMBL" id="VAX19547.1"/>
    </source>
</evidence>
<proteinExistence type="predicted"/>